<evidence type="ECO:0000313" key="3">
    <source>
        <dbReference type="Proteomes" id="UP001446871"/>
    </source>
</evidence>
<feature type="compositionally biased region" description="Polar residues" evidence="1">
    <location>
        <begin position="7"/>
        <end position="26"/>
    </location>
</feature>
<accession>A0ABR1VRF7</accession>
<dbReference type="Proteomes" id="UP001446871">
    <property type="component" value="Unassembled WGS sequence"/>
</dbReference>
<gene>
    <name evidence="2" type="ORF">PG996_005847</name>
</gene>
<comment type="caution">
    <text evidence="2">The sequence shown here is derived from an EMBL/GenBank/DDBJ whole genome shotgun (WGS) entry which is preliminary data.</text>
</comment>
<proteinExistence type="predicted"/>
<name>A0ABR1VRF7_9PEZI</name>
<dbReference type="EMBL" id="JAQQWM010000003">
    <property type="protein sequence ID" value="KAK8072499.1"/>
    <property type="molecule type" value="Genomic_DNA"/>
</dbReference>
<protein>
    <submittedName>
        <fullName evidence="2">Uncharacterized protein</fullName>
    </submittedName>
</protein>
<reference evidence="2 3" key="1">
    <citation type="submission" date="2023-01" db="EMBL/GenBank/DDBJ databases">
        <title>Analysis of 21 Apiospora genomes using comparative genomics revels a genus with tremendous synthesis potential of carbohydrate active enzymes and secondary metabolites.</title>
        <authorList>
            <person name="Sorensen T."/>
        </authorList>
    </citation>
    <scope>NUCLEOTIDE SEQUENCE [LARGE SCALE GENOMIC DNA]</scope>
    <source>
        <strain evidence="2 3">CBS 83171</strain>
    </source>
</reference>
<sequence>MAIVASSDVSSTITQSEGEQGGSWSHTAPHYAGRLATSTVNAAKKMVDMALELKPLAAMPTESPRSSRSSGRSTAAGP</sequence>
<feature type="region of interest" description="Disordered" evidence="1">
    <location>
        <begin position="1"/>
        <end position="30"/>
    </location>
</feature>
<feature type="compositionally biased region" description="Low complexity" evidence="1">
    <location>
        <begin position="63"/>
        <end position="78"/>
    </location>
</feature>
<evidence type="ECO:0000313" key="2">
    <source>
        <dbReference type="EMBL" id="KAK8072499.1"/>
    </source>
</evidence>
<keyword evidence="3" id="KW-1185">Reference proteome</keyword>
<evidence type="ECO:0000256" key="1">
    <source>
        <dbReference type="SAM" id="MobiDB-lite"/>
    </source>
</evidence>
<organism evidence="2 3">
    <name type="scientific">Apiospora saccharicola</name>
    <dbReference type="NCBI Taxonomy" id="335842"/>
    <lineage>
        <taxon>Eukaryota</taxon>
        <taxon>Fungi</taxon>
        <taxon>Dikarya</taxon>
        <taxon>Ascomycota</taxon>
        <taxon>Pezizomycotina</taxon>
        <taxon>Sordariomycetes</taxon>
        <taxon>Xylariomycetidae</taxon>
        <taxon>Amphisphaeriales</taxon>
        <taxon>Apiosporaceae</taxon>
        <taxon>Apiospora</taxon>
    </lineage>
</organism>
<feature type="region of interest" description="Disordered" evidence="1">
    <location>
        <begin position="55"/>
        <end position="78"/>
    </location>
</feature>